<accession>A0A2V2A4E1</accession>
<proteinExistence type="predicted"/>
<evidence type="ECO:0000313" key="1">
    <source>
        <dbReference type="EMBL" id="PWK13699.1"/>
    </source>
</evidence>
<protein>
    <submittedName>
        <fullName evidence="1">Uncharacterized protein</fullName>
    </submittedName>
</protein>
<organism evidence="1 2">
    <name type="scientific">Psychrobacter immobilis</name>
    <dbReference type="NCBI Taxonomy" id="498"/>
    <lineage>
        <taxon>Bacteria</taxon>
        <taxon>Pseudomonadati</taxon>
        <taxon>Pseudomonadota</taxon>
        <taxon>Gammaproteobacteria</taxon>
        <taxon>Moraxellales</taxon>
        <taxon>Moraxellaceae</taxon>
        <taxon>Psychrobacter</taxon>
    </lineage>
</organism>
<reference evidence="1 2" key="1">
    <citation type="submission" date="2018-05" db="EMBL/GenBank/DDBJ databases">
        <title>Genomic Encyclopedia of Type Strains, Phase IV (KMG-IV): sequencing the most valuable type-strain genomes for metagenomic binning, comparative biology and taxonomic classification.</title>
        <authorList>
            <person name="Goeker M."/>
        </authorList>
    </citation>
    <scope>NUCLEOTIDE SEQUENCE [LARGE SCALE GENOMIC DNA]</scope>
    <source>
        <strain evidence="1 2">DSM 7229</strain>
    </source>
</reference>
<gene>
    <name evidence="1" type="ORF">C8D84_104181</name>
</gene>
<dbReference type="GeneID" id="60254899"/>
<name>A0A2V2A4E1_PSYIM</name>
<dbReference type="EMBL" id="QGGM01000004">
    <property type="protein sequence ID" value="PWK13699.1"/>
    <property type="molecule type" value="Genomic_DNA"/>
</dbReference>
<dbReference type="AlphaFoldDB" id="A0A2V2A4E1"/>
<evidence type="ECO:0000313" key="2">
    <source>
        <dbReference type="Proteomes" id="UP000245655"/>
    </source>
</evidence>
<sequence length="188" mass="22798">MDYIYEDERIPLQIRRLLIFDEICKLAKKQPDEIIHLSRFTELSLGVMYLKDFKKFIAFGGVFEYAETREEVIEQRIRVFPNDEPVTRALTVNLKQFTIPTRTAIQLVWYWNKYVKNRMHAYVDYREEHFFKINDEIDGEYPPHKFHGRLVATARLPLWDDREELIADVYRNNKGQPRPERFNEKRLI</sequence>
<keyword evidence="2" id="KW-1185">Reference proteome</keyword>
<dbReference type="RefSeq" id="WP_109590703.1">
    <property type="nucleotide sequence ID" value="NZ_CAJGZY010000018.1"/>
</dbReference>
<dbReference type="Proteomes" id="UP000245655">
    <property type="component" value="Unassembled WGS sequence"/>
</dbReference>
<comment type="caution">
    <text evidence="1">The sequence shown here is derived from an EMBL/GenBank/DDBJ whole genome shotgun (WGS) entry which is preliminary data.</text>
</comment>